<dbReference type="InterPro" id="IPR029044">
    <property type="entry name" value="Nucleotide-diphossugar_trans"/>
</dbReference>
<feature type="transmembrane region" description="Helical" evidence="4">
    <location>
        <begin position="328"/>
        <end position="347"/>
    </location>
</feature>
<keyword evidence="4" id="KW-0812">Transmembrane</keyword>
<feature type="transmembrane region" description="Helical" evidence="4">
    <location>
        <begin position="359"/>
        <end position="379"/>
    </location>
</feature>
<feature type="transmembrane region" description="Helical" evidence="4">
    <location>
        <begin position="300"/>
        <end position="322"/>
    </location>
</feature>
<dbReference type="PANTHER" id="PTHR43630">
    <property type="entry name" value="POLY-BETA-1,6-N-ACETYL-D-GLUCOSAMINE SYNTHASE"/>
    <property type="match status" value="1"/>
</dbReference>
<evidence type="ECO:0000313" key="6">
    <source>
        <dbReference type="Proteomes" id="UP001200470"/>
    </source>
</evidence>
<evidence type="ECO:0000256" key="3">
    <source>
        <dbReference type="ARBA" id="ARBA00022679"/>
    </source>
</evidence>
<accession>A0ABS9CJK7</accession>
<evidence type="ECO:0000256" key="2">
    <source>
        <dbReference type="ARBA" id="ARBA00022676"/>
    </source>
</evidence>
<keyword evidence="2" id="KW-0328">Glycosyltransferase</keyword>
<name>A0ABS9CJK7_9BACT</name>
<dbReference type="RefSeq" id="WP_301638463.1">
    <property type="nucleotide sequence ID" value="NZ_JADYTN010000025.1"/>
</dbReference>
<protein>
    <submittedName>
        <fullName evidence="5">Glycosyltransferase family 2 protein</fullName>
    </submittedName>
</protein>
<proteinExistence type="inferred from homology"/>
<evidence type="ECO:0000256" key="4">
    <source>
        <dbReference type="SAM" id="Phobius"/>
    </source>
</evidence>
<dbReference type="Pfam" id="PF13641">
    <property type="entry name" value="Glyco_tranf_2_3"/>
    <property type="match status" value="1"/>
</dbReference>
<comment type="caution">
    <text evidence="5">The sequence shown here is derived from an EMBL/GenBank/DDBJ whole genome shotgun (WGS) entry which is preliminary data.</text>
</comment>
<evidence type="ECO:0000313" key="5">
    <source>
        <dbReference type="EMBL" id="MCF2564468.1"/>
    </source>
</evidence>
<keyword evidence="3" id="KW-0808">Transferase</keyword>
<dbReference type="Proteomes" id="UP001200470">
    <property type="component" value="Unassembled WGS sequence"/>
</dbReference>
<keyword evidence="4" id="KW-1133">Transmembrane helix</keyword>
<dbReference type="CDD" id="cd06439">
    <property type="entry name" value="CESA_like_1"/>
    <property type="match status" value="1"/>
</dbReference>
<organism evidence="5 6">
    <name type="scientific">Xylanibacter brevis</name>
    <dbReference type="NCBI Taxonomy" id="83231"/>
    <lineage>
        <taxon>Bacteria</taxon>
        <taxon>Pseudomonadati</taxon>
        <taxon>Bacteroidota</taxon>
        <taxon>Bacteroidia</taxon>
        <taxon>Bacteroidales</taxon>
        <taxon>Prevotellaceae</taxon>
        <taxon>Xylanibacter</taxon>
    </lineage>
</organism>
<feature type="transmembrane region" description="Helical" evidence="4">
    <location>
        <begin position="6"/>
        <end position="30"/>
    </location>
</feature>
<comment type="similarity">
    <text evidence="1">Belongs to the glycosyltransferase 2 family.</text>
</comment>
<sequence>MLLLKIVFWSAIALVFYTYFGYGILLYIIVGVKRLLSKGKKEETKLPEDNKLPEVTLMICAYNEQDIVNDKMNNTLAIDYPKLKTVWVTDGSDDDTNLKLSSYDVKVIFSPERRGKTAALNHGLALVDTELVVMTDANTMLNSNAIREIVKCFLDPKVGCVAGEKRVAANEQGPQQAAAQGEGLYWKYESKLKQLDSELYSAMGAAGELCAIRRSLYEPMPENALLDDFVMSLRMLMQGYRIAYTPKAYALEHGSANLAEEAKRKKRIAAGGLQSIWWLRQLMNPLRYPIASFQFVSHRVLRWTITPFALFCLIPLNIALVLMKAGMVYNVIWILQIVFYLAALCGYMQELNGKKNKFLYIPCYFVFMNLNVFYGISYLQSHKNSGKWEKSKRA</sequence>
<keyword evidence="6" id="KW-1185">Reference proteome</keyword>
<keyword evidence="4" id="KW-0472">Membrane</keyword>
<dbReference type="Gene3D" id="3.90.550.10">
    <property type="entry name" value="Spore Coat Polysaccharide Biosynthesis Protein SpsA, Chain A"/>
    <property type="match status" value="1"/>
</dbReference>
<reference evidence="5 6" key="1">
    <citation type="submission" date="2020-12" db="EMBL/GenBank/DDBJ databases">
        <title>Whole genome sequences of gut porcine anaerobes.</title>
        <authorList>
            <person name="Kubasova T."/>
            <person name="Jahodarova E."/>
            <person name="Rychlik I."/>
        </authorList>
    </citation>
    <scope>NUCLEOTIDE SEQUENCE [LARGE SCALE GENOMIC DNA]</scope>
    <source>
        <strain evidence="5 6">An925</strain>
    </source>
</reference>
<dbReference type="SUPFAM" id="SSF53448">
    <property type="entry name" value="Nucleotide-diphospho-sugar transferases"/>
    <property type="match status" value="1"/>
</dbReference>
<dbReference type="PANTHER" id="PTHR43630:SF1">
    <property type="entry name" value="POLY-BETA-1,6-N-ACETYL-D-GLUCOSAMINE SYNTHASE"/>
    <property type="match status" value="1"/>
</dbReference>
<evidence type="ECO:0000256" key="1">
    <source>
        <dbReference type="ARBA" id="ARBA00006739"/>
    </source>
</evidence>
<gene>
    <name evidence="5" type="ORF">I6E12_10130</name>
</gene>
<dbReference type="EMBL" id="JADYTN010000025">
    <property type="protein sequence ID" value="MCF2564468.1"/>
    <property type="molecule type" value="Genomic_DNA"/>
</dbReference>